<proteinExistence type="predicted"/>
<feature type="region of interest" description="Disordered" evidence="1">
    <location>
        <begin position="1"/>
        <end position="65"/>
    </location>
</feature>
<dbReference type="AlphaFoldDB" id="S6D4R5"/>
<evidence type="ECO:0000313" key="3">
    <source>
        <dbReference type="EMBL" id="CCQ71176.1"/>
    </source>
</evidence>
<accession>S6D4R5</accession>
<feature type="compositionally biased region" description="Basic residues" evidence="1">
    <location>
        <begin position="14"/>
        <end position="30"/>
    </location>
</feature>
<feature type="compositionally biased region" description="Polar residues" evidence="1">
    <location>
        <begin position="1"/>
        <end position="13"/>
    </location>
</feature>
<dbReference type="EMBL" id="HF586473">
    <property type="protein sequence ID" value="CCQ71176.1"/>
    <property type="molecule type" value="Genomic_DNA"/>
</dbReference>
<dbReference type="Proteomes" id="UP000786811">
    <property type="component" value="Unassembled WGS sequence"/>
</dbReference>
<sequence>MTDCGQSNQSGRSPKNKKNTVSKFFKRLSLSKKQEDELSHPSTPSPEEKGTSTEGSTTTTHVNISYAPVVQPDSLSESYYAAPQVSPAASRVVPPDQSLQAKQHRLLRRLHSTLNEATVIVEEFLLLYKPDD</sequence>
<evidence type="ECO:0000256" key="1">
    <source>
        <dbReference type="SAM" id="MobiDB-lite"/>
    </source>
</evidence>
<protein>
    <submittedName>
        <fullName evidence="2">Cc_serrich.2_29.7</fullName>
    </submittedName>
</protein>
<dbReference type="EMBL" id="CAJNRD030001120">
    <property type="protein sequence ID" value="CAG5092411.1"/>
    <property type="molecule type" value="Genomic_DNA"/>
</dbReference>
<evidence type="ECO:0000313" key="2">
    <source>
        <dbReference type="EMBL" id="CAG5092411.1"/>
    </source>
</evidence>
<dbReference type="OrthoDB" id="10522628at2759"/>
<keyword evidence="4" id="KW-1185">Reference proteome</keyword>
<reference evidence="2" key="2">
    <citation type="submission" date="2021-04" db="EMBL/GenBank/DDBJ databases">
        <authorList>
            <person name="Chebbi M.A.C M."/>
        </authorList>
    </citation>
    <scope>NUCLEOTIDE SEQUENCE</scope>
</reference>
<name>S6D4R5_COTCN</name>
<reference evidence="3" key="1">
    <citation type="journal article" date="2013" name="Philos. Trans. R. Soc. Lond., B, Biol. Sci.">
        <title>Functional endogenous viral elements in the genome of the parasitoid wasp Cotesia congregata: insights into the evolutionary dynamics of bracoviruses.</title>
        <authorList>
            <person name="Bezier A."/>
            <person name="Louis F."/>
            <person name="Jancek S."/>
            <person name="Periquet G."/>
            <person name="Theze J."/>
            <person name="Gyapay G."/>
            <person name="Musset K."/>
            <person name="Lesobre J."/>
            <person name="Lenoble P."/>
            <person name="Dupuy C."/>
            <person name="Gundersen-Rindal D."/>
            <person name="Herniou E.A.Drezen.J.M."/>
        </authorList>
    </citation>
    <scope>NUCLEOTIDE SEQUENCE</scope>
</reference>
<evidence type="ECO:0000313" key="4">
    <source>
        <dbReference type="Proteomes" id="UP000786811"/>
    </source>
</evidence>
<organism evidence="3">
    <name type="scientific">Cotesia congregata</name>
    <name type="common">Parasitoid wasp</name>
    <name type="synonym">Apanteles congregatus</name>
    <dbReference type="NCBI Taxonomy" id="51543"/>
    <lineage>
        <taxon>Eukaryota</taxon>
        <taxon>Metazoa</taxon>
        <taxon>Ecdysozoa</taxon>
        <taxon>Arthropoda</taxon>
        <taxon>Hexapoda</taxon>
        <taxon>Insecta</taxon>
        <taxon>Pterygota</taxon>
        <taxon>Neoptera</taxon>
        <taxon>Endopterygota</taxon>
        <taxon>Hymenoptera</taxon>
        <taxon>Apocrita</taxon>
        <taxon>Ichneumonoidea</taxon>
        <taxon>Braconidae</taxon>
        <taxon>Microgastrinae</taxon>
        <taxon>Cotesia</taxon>
    </lineage>
</organism>
<gene>
    <name evidence="3" type="primary">ser-rich2</name>
    <name evidence="2" type="ORF">HICCMSTLAB_LOCUS6125</name>
</gene>